<dbReference type="EMBL" id="GBBI01001828">
    <property type="protein sequence ID" value="JAC16884.1"/>
    <property type="molecule type" value="mRNA"/>
</dbReference>
<proteinExistence type="evidence at transcript level"/>
<dbReference type="Gene3D" id="3.90.1200.10">
    <property type="match status" value="1"/>
</dbReference>
<dbReference type="InterPro" id="IPR015897">
    <property type="entry name" value="CHK_kinase-like"/>
</dbReference>
<dbReference type="SMART" id="SM00587">
    <property type="entry name" value="CHK"/>
    <property type="match status" value="1"/>
</dbReference>
<dbReference type="InterPro" id="IPR004119">
    <property type="entry name" value="EcKL"/>
</dbReference>
<dbReference type="PANTHER" id="PTHR11012">
    <property type="entry name" value="PROTEIN KINASE-LIKE DOMAIN-CONTAINING"/>
    <property type="match status" value="1"/>
</dbReference>
<name>A0A023F6M2_TRIIF</name>
<evidence type="ECO:0000259" key="1">
    <source>
        <dbReference type="SMART" id="SM00587"/>
    </source>
</evidence>
<keyword evidence="2" id="KW-0808">Transferase</keyword>
<sequence>MELKVLEAYIKKKSRENHISSIIRVDEKPTMEEGENYLSLIMRYRLEIVRSSGEKSVKYIIIKMQPPSETKTNFSKEVSLFINEIKMYSIVLKSMKTLMEEFEDRRETLWCEMIAYTPYDMIALDDLKDQNFVIINRSETLDFDHSMLVMRTLGRYHAMSKILLKRSVIYPYDFPSFIFCRPLLVNICFISSLTVLEEAVKRSWGAKWSHLPEILRKVKSQIHEKIAKLSPIDKTRFNVLNHGDCWKNNMLFKHIEGTKIPCAIKYIDFQLSHYNSFAWDLTYFLYNCTRPDIRRAKFKELLTAYHQSLVYNLKYFNYAEDNGIPTFDQILAEMERLEIFGFLLLTSVHAMTTADTAETVDLEKMLKNLDNPFVGLNIDIFSRPKYRESIEDDIHNFIKNGII</sequence>
<reference evidence="2" key="1">
    <citation type="journal article" date="2014" name="PLoS Negl. Trop. Dis.">
        <title>An updated insight into the Sialotranscriptome of Triatoma infestans: developmental stage and geographic variations.</title>
        <authorList>
            <person name="Schwarz A."/>
            <person name="Medrano-Mercado N."/>
            <person name="Schaub G.A."/>
            <person name="Struchiner C.J."/>
            <person name="Bargues M.D."/>
            <person name="Levy M.Z."/>
            <person name="Ribeiro J.M."/>
        </authorList>
    </citation>
    <scope>NUCLEOTIDE SEQUENCE</scope>
    <source>
        <strain evidence="2">Chile</strain>
        <tissue evidence="2">Salivary glands</tissue>
    </source>
</reference>
<dbReference type="Pfam" id="PF02958">
    <property type="entry name" value="EcKL"/>
    <property type="match status" value="1"/>
</dbReference>
<dbReference type="PANTHER" id="PTHR11012:SF56">
    <property type="entry name" value="CHK KINASE-LIKE DOMAIN-CONTAINING PROTEIN-RELATED"/>
    <property type="match status" value="1"/>
</dbReference>
<dbReference type="SUPFAM" id="SSF56112">
    <property type="entry name" value="Protein kinase-like (PK-like)"/>
    <property type="match status" value="1"/>
</dbReference>
<feature type="domain" description="CHK kinase-like" evidence="1">
    <location>
        <begin position="122"/>
        <end position="315"/>
    </location>
</feature>
<evidence type="ECO:0000313" key="2">
    <source>
        <dbReference type="EMBL" id="JAC16884.1"/>
    </source>
</evidence>
<dbReference type="InterPro" id="IPR011009">
    <property type="entry name" value="Kinase-like_dom_sf"/>
</dbReference>
<protein>
    <submittedName>
        <fullName evidence="2">Putative ecdysteroid kinase</fullName>
    </submittedName>
</protein>
<dbReference type="GO" id="GO:0016301">
    <property type="term" value="F:kinase activity"/>
    <property type="evidence" value="ECO:0007669"/>
    <property type="project" value="UniProtKB-KW"/>
</dbReference>
<keyword evidence="2" id="KW-0418">Kinase</keyword>
<organism evidence="2">
    <name type="scientific">Triatoma infestans</name>
    <name type="common">Assassin bug</name>
    <dbReference type="NCBI Taxonomy" id="30076"/>
    <lineage>
        <taxon>Eukaryota</taxon>
        <taxon>Metazoa</taxon>
        <taxon>Ecdysozoa</taxon>
        <taxon>Arthropoda</taxon>
        <taxon>Hexapoda</taxon>
        <taxon>Insecta</taxon>
        <taxon>Pterygota</taxon>
        <taxon>Neoptera</taxon>
        <taxon>Paraneoptera</taxon>
        <taxon>Hemiptera</taxon>
        <taxon>Heteroptera</taxon>
        <taxon>Panheteroptera</taxon>
        <taxon>Cimicomorpha</taxon>
        <taxon>Reduviidae</taxon>
        <taxon>Triatominae</taxon>
        <taxon>Triatoma</taxon>
    </lineage>
</organism>
<accession>A0A023F6M2</accession>
<dbReference type="AlphaFoldDB" id="A0A023F6M2"/>